<dbReference type="GO" id="GO:0071555">
    <property type="term" value="P:cell wall organization"/>
    <property type="evidence" value="ECO:0007669"/>
    <property type="project" value="UniProtKB-UniRule"/>
</dbReference>
<evidence type="ECO:0000256" key="1">
    <source>
        <dbReference type="ARBA" id="ARBA00004752"/>
    </source>
</evidence>
<evidence type="ECO:0000256" key="3">
    <source>
        <dbReference type="ARBA" id="ARBA00022960"/>
    </source>
</evidence>
<dbReference type="GO" id="GO:0071972">
    <property type="term" value="F:peptidoglycan L,D-transpeptidase activity"/>
    <property type="evidence" value="ECO:0007669"/>
    <property type="project" value="TreeGrafter"/>
</dbReference>
<dbReference type="PANTHER" id="PTHR30582:SF2">
    <property type="entry name" value="L,D-TRANSPEPTIDASE YCIB-RELATED"/>
    <property type="match status" value="1"/>
</dbReference>
<evidence type="ECO:0000256" key="6">
    <source>
        <dbReference type="ARBA" id="ARBA00023316"/>
    </source>
</evidence>
<dbReference type="GO" id="GO:0008360">
    <property type="term" value="P:regulation of cell shape"/>
    <property type="evidence" value="ECO:0007669"/>
    <property type="project" value="UniProtKB-UniRule"/>
</dbReference>
<dbReference type="GO" id="GO:0018104">
    <property type="term" value="P:peptidoglycan-protein cross-linking"/>
    <property type="evidence" value="ECO:0007669"/>
    <property type="project" value="TreeGrafter"/>
</dbReference>
<keyword evidence="4 7" id="KW-0573">Peptidoglycan synthesis</keyword>
<protein>
    <recommendedName>
        <fullName evidence="8">L,D-TPase catalytic domain-containing protein</fullName>
    </recommendedName>
</protein>
<dbReference type="SUPFAM" id="SSF141523">
    <property type="entry name" value="L,D-transpeptidase catalytic domain-like"/>
    <property type="match status" value="1"/>
</dbReference>
<dbReference type="KEGG" id="mdx:BTO20_20735"/>
<organism evidence="9 10">
    <name type="scientific">Mycobacterium dioxanotrophicus</name>
    <dbReference type="NCBI Taxonomy" id="482462"/>
    <lineage>
        <taxon>Bacteria</taxon>
        <taxon>Bacillati</taxon>
        <taxon>Actinomycetota</taxon>
        <taxon>Actinomycetes</taxon>
        <taxon>Mycobacteriales</taxon>
        <taxon>Mycobacteriaceae</taxon>
        <taxon>Mycobacterium</taxon>
    </lineage>
</organism>
<dbReference type="CDD" id="cd16913">
    <property type="entry name" value="YkuD_like"/>
    <property type="match status" value="1"/>
</dbReference>
<dbReference type="OrthoDB" id="5242354at2"/>
<accession>A0A1Y0CF64</accession>
<dbReference type="InterPro" id="IPR038063">
    <property type="entry name" value="Transpep_catalytic_dom"/>
</dbReference>
<dbReference type="PROSITE" id="PS52029">
    <property type="entry name" value="LD_TPASE"/>
    <property type="match status" value="1"/>
</dbReference>
<dbReference type="GO" id="GO:0005576">
    <property type="term" value="C:extracellular region"/>
    <property type="evidence" value="ECO:0007669"/>
    <property type="project" value="TreeGrafter"/>
</dbReference>
<gene>
    <name evidence="9" type="ORF">BTO20_20735</name>
</gene>
<keyword evidence="10" id="KW-1185">Reference proteome</keyword>
<feature type="active site" description="Nucleophile" evidence="7">
    <location>
        <position position="365"/>
    </location>
</feature>
<dbReference type="Pfam" id="PF03734">
    <property type="entry name" value="YkuD"/>
    <property type="match status" value="1"/>
</dbReference>
<name>A0A1Y0CF64_9MYCO</name>
<dbReference type="InterPro" id="IPR050979">
    <property type="entry name" value="LD-transpeptidase"/>
</dbReference>
<keyword evidence="6 7" id="KW-0961">Cell wall biogenesis/degradation</keyword>
<feature type="domain" description="L,D-TPase catalytic" evidence="8">
    <location>
        <begin position="254"/>
        <end position="389"/>
    </location>
</feature>
<evidence type="ECO:0000256" key="2">
    <source>
        <dbReference type="ARBA" id="ARBA00022679"/>
    </source>
</evidence>
<comment type="pathway">
    <text evidence="1 7">Cell wall biogenesis; peptidoglycan biosynthesis.</text>
</comment>
<evidence type="ECO:0000256" key="7">
    <source>
        <dbReference type="PROSITE-ProRule" id="PRU01373"/>
    </source>
</evidence>
<dbReference type="UniPathway" id="UPA00219"/>
<proteinExistence type="predicted"/>
<keyword evidence="5" id="KW-0012">Acyltransferase</keyword>
<dbReference type="Proteomes" id="UP000195331">
    <property type="component" value="Chromosome"/>
</dbReference>
<evidence type="ECO:0000256" key="5">
    <source>
        <dbReference type="ARBA" id="ARBA00023315"/>
    </source>
</evidence>
<dbReference type="Gene3D" id="2.40.440.10">
    <property type="entry name" value="L,D-transpeptidase catalytic domain-like"/>
    <property type="match status" value="1"/>
</dbReference>
<dbReference type="Gene3D" id="2.60.40.3780">
    <property type="match status" value="1"/>
</dbReference>
<dbReference type="Gene3D" id="2.60.40.3710">
    <property type="match status" value="1"/>
</dbReference>
<dbReference type="InterPro" id="IPR041280">
    <property type="entry name" value="Big_10"/>
</dbReference>
<dbReference type="GO" id="GO:0016746">
    <property type="term" value="F:acyltransferase activity"/>
    <property type="evidence" value="ECO:0007669"/>
    <property type="project" value="UniProtKB-KW"/>
</dbReference>
<dbReference type="InterPro" id="IPR005490">
    <property type="entry name" value="LD_TPept_cat_dom"/>
</dbReference>
<evidence type="ECO:0000256" key="4">
    <source>
        <dbReference type="ARBA" id="ARBA00022984"/>
    </source>
</evidence>
<dbReference type="RefSeq" id="WP_087082432.1">
    <property type="nucleotide sequence ID" value="NZ_CP020809.1"/>
</dbReference>
<reference evidence="9 10" key="1">
    <citation type="submission" date="2017-04" db="EMBL/GenBank/DDBJ databases">
        <title>Whole Genome Sequence of 1,4-Dioxane Degrading Bacterium Mycobacterium dioxanotrophicus PH-06.</title>
        <authorList>
            <person name="He Y."/>
        </authorList>
    </citation>
    <scope>NUCLEOTIDE SEQUENCE [LARGE SCALE GENOMIC DNA]</scope>
    <source>
        <strain evidence="9 10">PH-06</strain>
    </source>
</reference>
<sequence length="418" mass="44648">MTVDRRIGVRVLAAVLVLTGTFGAVVAVGISHCWGCDRAGSSDQQSAVAPQPIADLVISPGPAATDVDPLGPVTVSASFASVSEVTMTNEEGIRIAGVTTPDGAVWKPAVPLGYGRTYTITATATAPDGARLQRVSTFSTLVPGNQTRVRLTTTSGADVRDGATYGIGTVVVARFDEPIVDKAAAERRLVVSTAPAVIGSWYWLDDQTAHWRPAQYFAPETAVTVQANIYGAALGGGLYGQEDVHVGFVIGDAHVAIADDATKQVSVFNNGQLVRTMPTSMGMGGTERVNGQTISFWTQRGIYTVMDKANPVVMDSSTYGLPINSRLGYRETISWATRISTDGIYLHQLESTVWAQGNTNVSHGCLNLNPDNARWFYDFSQPGDVVEVRNTGGEPLQVWQNGDWSVPWEQWVKGSALR</sequence>
<evidence type="ECO:0000313" key="10">
    <source>
        <dbReference type="Proteomes" id="UP000195331"/>
    </source>
</evidence>
<evidence type="ECO:0000259" key="8">
    <source>
        <dbReference type="PROSITE" id="PS52029"/>
    </source>
</evidence>
<dbReference type="Pfam" id="PF17964">
    <property type="entry name" value="Big_10"/>
    <property type="match status" value="1"/>
</dbReference>
<keyword evidence="2" id="KW-0808">Transferase</keyword>
<dbReference type="EMBL" id="CP020809">
    <property type="protein sequence ID" value="ART73782.1"/>
    <property type="molecule type" value="Genomic_DNA"/>
</dbReference>
<dbReference type="AlphaFoldDB" id="A0A1Y0CF64"/>
<feature type="active site" description="Proton donor/acceptor" evidence="7">
    <location>
        <position position="347"/>
    </location>
</feature>
<dbReference type="PANTHER" id="PTHR30582">
    <property type="entry name" value="L,D-TRANSPEPTIDASE"/>
    <property type="match status" value="1"/>
</dbReference>
<keyword evidence="3 7" id="KW-0133">Cell shape</keyword>
<evidence type="ECO:0000313" key="9">
    <source>
        <dbReference type="EMBL" id="ART73782.1"/>
    </source>
</evidence>